<organism evidence="1">
    <name type="scientific">Daphnia magna</name>
    <dbReference type="NCBI Taxonomy" id="35525"/>
    <lineage>
        <taxon>Eukaryota</taxon>
        <taxon>Metazoa</taxon>
        <taxon>Ecdysozoa</taxon>
        <taxon>Arthropoda</taxon>
        <taxon>Crustacea</taxon>
        <taxon>Branchiopoda</taxon>
        <taxon>Diplostraca</taxon>
        <taxon>Cladocera</taxon>
        <taxon>Anomopoda</taxon>
        <taxon>Daphniidae</taxon>
        <taxon>Daphnia</taxon>
    </lineage>
</organism>
<name>A0A0P6H7W9_9CRUS</name>
<evidence type="ECO:0000313" key="1">
    <source>
        <dbReference type="EMBL" id="JAN71386.1"/>
    </source>
</evidence>
<accession>A0A0P6H7W9</accession>
<dbReference type="EMBL" id="GDIQ01023351">
    <property type="protein sequence ID" value="JAN71386.1"/>
    <property type="molecule type" value="Transcribed_RNA"/>
</dbReference>
<reference evidence="1" key="1">
    <citation type="submission" date="2015-10" db="EMBL/GenBank/DDBJ databases">
        <title>EvidentialGene: Evidence-directed Construction of Complete mRNA Transcriptomes without Genomes.</title>
        <authorList>
            <person name="Gilbert D.G."/>
        </authorList>
    </citation>
    <scope>NUCLEOTIDE SEQUENCE</scope>
</reference>
<sequence>MLDHKLSLSIHLRHQKSVDSHLGANFTRQEPVWRFLIDGAYSSSPPIPHLPLNIHPSKFS</sequence>
<protein>
    <submittedName>
        <fullName evidence="1">Uncharacterized protein</fullName>
    </submittedName>
</protein>
<dbReference type="AlphaFoldDB" id="A0A0P6H7W9"/>
<proteinExistence type="predicted"/>